<dbReference type="GO" id="GO:0006749">
    <property type="term" value="P:glutathione metabolic process"/>
    <property type="evidence" value="ECO:0007669"/>
    <property type="project" value="TreeGrafter"/>
</dbReference>
<organism evidence="4 5">
    <name type="scientific">Paraburkholderia xenovorans (strain LB400)</name>
    <dbReference type="NCBI Taxonomy" id="266265"/>
    <lineage>
        <taxon>Bacteria</taxon>
        <taxon>Pseudomonadati</taxon>
        <taxon>Pseudomonadota</taxon>
        <taxon>Betaproteobacteria</taxon>
        <taxon>Burkholderiales</taxon>
        <taxon>Burkholderiaceae</taxon>
        <taxon>Paraburkholderia</taxon>
    </lineage>
</organism>
<dbReference type="EC" id="3.5.2.14" evidence="4"/>
<gene>
    <name evidence="4" type="ORF">Bxe_B2497</name>
</gene>
<dbReference type="Pfam" id="PF19278">
    <property type="entry name" value="Hydant_A_C"/>
    <property type="match status" value="1"/>
</dbReference>
<dbReference type="PANTHER" id="PTHR11365:SF23">
    <property type="entry name" value="HYPOTHETICAL 5-OXOPROLINASE (EUROFUNG)-RELATED"/>
    <property type="match status" value="1"/>
</dbReference>
<keyword evidence="4" id="KW-0378">Hydrolase</keyword>
<feature type="domain" description="Hydantoinase A/oxoprolinase" evidence="1">
    <location>
        <begin position="230"/>
        <end position="524"/>
    </location>
</feature>
<evidence type="ECO:0000259" key="2">
    <source>
        <dbReference type="Pfam" id="PF05378"/>
    </source>
</evidence>
<dbReference type="KEGG" id="bxe:Bxe_B2497"/>
<dbReference type="InterPro" id="IPR049517">
    <property type="entry name" value="ACX-like_C"/>
</dbReference>
<sequence length="719" mass="77073">MRRQASHRTDLEYNILSQSISTSNVLRIAVDIGGTFTDGVATLSPLGRIWVGKTPTTPDDPGEAVSTVALNLLRQVTASMGASAPKLAEVVHGTTLITNTLIERKGARTGLITTSGMRDALDIGREWRYDIYDLDIVLPTPLVPADLRVEVDERLDATGEVLTPLDEAALDRMVNDLAALGVESVAVSLLHAYVNDGHEKRIEARLKEALPNLAVSISSDLAREIKEFERTSTAVANAYVKPIVAEYLHELENRIARIQDGIPLRVMVSSGGFTSAKAGAESPILLLESGPAAGVLSALNTAYQNDVRQVLAFDMGGTTAKACVAVGGEAPVAHSFECARVERFKRGSGLPILIPSIELIEIGAGGGSIAYCNRLGLLNIGPESAGSVPGPACYARGGTDATVTDADLLLGYLNPSNFLGGEMELDTGLARAAMQRLADRLGMAATDVAWGIYNMVNENMASAARIHIAENGHDPRDFAMVATGGAGPVHAVEVARKLRIPRVLIPIAAGAGSCLGMLAAPARVDRAFSSPQLLADTDWPQVAFNLGKLRQEGEVELDSAGATDVEWRIGAEMRYYGQGADVSVSIPYEAVTHATGAKVLASFEEQYEKLYGRLVPNARPQVVTWRLTGRARTAGHHFEWGDDRVKTTDARRGTRQIYLPLRGEYHEVPVYDRYSVPPGRTLEGPLILEERESTIVVAVRSDVTVLADLTTSVTIKEFE</sequence>
<dbReference type="GO" id="GO:0017168">
    <property type="term" value="F:5-oxoprolinase (ATP-hydrolyzing) activity"/>
    <property type="evidence" value="ECO:0007669"/>
    <property type="project" value="TreeGrafter"/>
</dbReference>
<dbReference type="Pfam" id="PF05378">
    <property type="entry name" value="Hydant_A_N"/>
    <property type="match status" value="1"/>
</dbReference>
<accession>Q13QZ5</accession>
<dbReference type="InterPro" id="IPR045079">
    <property type="entry name" value="Oxoprolinase-like"/>
</dbReference>
<dbReference type="EMBL" id="CP000271">
    <property type="protein sequence ID" value="ABE33494.1"/>
    <property type="molecule type" value="Genomic_DNA"/>
</dbReference>
<dbReference type="KEGG" id="bxb:DR64_4824"/>
<evidence type="ECO:0000313" key="5">
    <source>
        <dbReference type="Proteomes" id="UP000001817"/>
    </source>
</evidence>
<dbReference type="Proteomes" id="UP000001817">
    <property type="component" value="Chromosome 2"/>
</dbReference>
<dbReference type="PANTHER" id="PTHR11365">
    <property type="entry name" value="5-OXOPROLINASE RELATED"/>
    <property type="match status" value="1"/>
</dbReference>
<evidence type="ECO:0000259" key="1">
    <source>
        <dbReference type="Pfam" id="PF01968"/>
    </source>
</evidence>
<feature type="domain" description="Acetophenone carboxylase-like C-terminal" evidence="3">
    <location>
        <begin position="554"/>
        <end position="701"/>
    </location>
</feature>
<dbReference type="GO" id="GO:0047423">
    <property type="term" value="F:N-methylhydantoinase (ATP-hydrolyzing) activity"/>
    <property type="evidence" value="ECO:0007669"/>
    <property type="project" value="UniProtKB-EC"/>
</dbReference>
<feature type="domain" description="Hydantoinase/oxoprolinase N-terminal" evidence="2">
    <location>
        <begin position="27"/>
        <end position="209"/>
    </location>
</feature>
<reference evidence="4 5" key="1">
    <citation type="journal article" date="2006" name="Proc. Natl. Acad. Sci. U.S.A.">
        <title>Burkholderia xenovorans LB400 harbors a multi-replicon, 9.73-Mbp genome shaped for versatility.</title>
        <authorList>
            <person name="Chain P.S."/>
            <person name="Denef V.J."/>
            <person name="Konstantinidis K.T."/>
            <person name="Vergez L.M."/>
            <person name="Agullo L."/>
            <person name="Reyes V.L."/>
            <person name="Hauser L."/>
            <person name="Cordova M."/>
            <person name="Gomez L."/>
            <person name="Gonzalez M."/>
            <person name="Land M."/>
            <person name="Lao V."/>
            <person name="Larimer F."/>
            <person name="LiPuma J.J."/>
            <person name="Mahenthiralingam E."/>
            <person name="Malfatti S.A."/>
            <person name="Marx C.J."/>
            <person name="Parnell J.J."/>
            <person name="Ramette A."/>
            <person name="Richardson P."/>
            <person name="Seeger M."/>
            <person name="Smith D."/>
            <person name="Spilker T."/>
            <person name="Sul W.J."/>
            <person name="Tsoi T.V."/>
            <person name="Ulrich L.E."/>
            <person name="Zhulin I.B."/>
            <person name="Tiedje J.M."/>
        </authorList>
    </citation>
    <scope>NUCLEOTIDE SEQUENCE [LARGE SCALE GENOMIC DNA]</scope>
    <source>
        <strain evidence="4 5">LB400</strain>
    </source>
</reference>
<dbReference type="STRING" id="266265.Bxe_B2497"/>
<proteinExistence type="predicted"/>
<keyword evidence="5" id="KW-1185">Reference proteome</keyword>
<name>Q13QZ5_PARXL</name>
<dbReference type="eggNOG" id="COG0145">
    <property type="taxonomic scope" value="Bacteria"/>
</dbReference>
<dbReference type="AlphaFoldDB" id="Q13QZ5"/>
<dbReference type="InterPro" id="IPR002821">
    <property type="entry name" value="Hydantoinase_A"/>
</dbReference>
<evidence type="ECO:0000313" key="4">
    <source>
        <dbReference type="EMBL" id="ABE33494.1"/>
    </source>
</evidence>
<protein>
    <submittedName>
        <fullName evidence="4">5-oxoprolinase (ATP-hydrolyzing)</fullName>
        <ecNumber evidence="4">3.5.2.14</ecNumber>
    </submittedName>
</protein>
<evidence type="ECO:0000259" key="3">
    <source>
        <dbReference type="Pfam" id="PF19278"/>
    </source>
</evidence>
<dbReference type="Pfam" id="PF01968">
    <property type="entry name" value="Hydantoinase_A"/>
    <property type="match status" value="1"/>
</dbReference>
<dbReference type="InterPro" id="IPR008040">
    <property type="entry name" value="Hydant_A_N"/>
</dbReference>
<dbReference type="GO" id="GO:0005829">
    <property type="term" value="C:cytosol"/>
    <property type="evidence" value="ECO:0007669"/>
    <property type="project" value="TreeGrafter"/>
</dbReference>